<keyword evidence="2" id="KW-0472">Membrane</keyword>
<keyword evidence="2" id="KW-0812">Transmembrane</keyword>
<protein>
    <recommendedName>
        <fullName evidence="5">MFS transporter</fullName>
    </recommendedName>
</protein>
<feature type="transmembrane region" description="Helical" evidence="2">
    <location>
        <begin position="354"/>
        <end position="377"/>
    </location>
</feature>
<dbReference type="EMBL" id="CAJVCE010000001">
    <property type="protein sequence ID" value="CAG7616672.1"/>
    <property type="molecule type" value="Genomic_DNA"/>
</dbReference>
<dbReference type="PANTHER" id="PTHR23526">
    <property type="entry name" value="INTEGRAL MEMBRANE TRANSPORT PROTEIN-RELATED"/>
    <property type="match status" value="1"/>
</dbReference>
<feature type="transmembrane region" description="Helical" evidence="2">
    <location>
        <begin position="230"/>
        <end position="253"/>
    </location>
</feature>
<dbReference type="InterPro" id="IPR052528">
    <property type="entry name" value="Sugar_transport-like"/>
</dbReference>
<feature type="transmembrane region" description="Helical" evidence="2">
    <location>
        <begin position="259"/>
        <end position="278"/>
    </location>
</feature>
<dbReference type="PANTHER" id="PTHR23526:SF2">
    <property type="entry name" value="MAJOR FACILITATOR SUPERFAMILY (MFS) PROFILE DOMAIN-CONTAINING PROTEIN"/>
    <property type="match status" value="1"/>
</dbReference>
<reference evidence="3 4" key="1">
    <citation type="submission" date="2021-06" db="EMBL/GenBank/DDBJ databases">
        <authorList>
            <person name="Criscuolo A."/>
        </authorList>
    </citation>
    <scope>NUCLEOTIDE SEQUENCE [LARGE SCALE GENOMIC DNA]</scope>
    <source>
        <strain evidence="4">CIP 111802</strain>
    </source>
</reference>
<keyword evidence="4" id="KW-1185">Reference proteome</keyword>
<accession>A0ABM8VAJ6</accession>
<dbReference type="Proteomes" id="UP000730618">
    <property type="component" value="Unassembled WGS sequence"/>
</dbReference>
<dbReference type="Pfam" id="PF07690">
    <property type="entry name" value="MFS_1"/>
    <property type="match status" value="1"/>
</dbReference>
<feature type="transmembrane region" description="Helical" evidence="2">
    <location>
        <begin position="314"/>
        <end position="333"/>
    </location>
</feature>
<sequence>MGRVMQQIRGAVPSEKRLSKEAVTSIVLHGFFQFGASMSSVFLTLYLWRLTHSLLVSGMFNIVVFLFTPVGFALAGWFAKRKDRMVAYRIGIVGFVFFYLLVILSGAAVAKYYVLFAVINALASSFYWTAYLTLMYEVSNEQNRMRYLSLNMIAFTLAGLAGPALAGLIISRMDGLKGYMIVFAFAFVMFLLTTIGSLRIKTLQSHHRAYYLHLMFLPFRKNRNWRWSLIAYYIYAMLQGLMMFLPNLLLYQATPREDLVGYLGVLFSGLAVLTGYGFGKWGKLRFSKRYLALAATGYIVGASLLLWKLDIVTIVIYMVLYSSFNVIQGNILTNHYYRIIGELPLKGALRIESIVMRELFVNVGRITAILVLLATASNLTGPMLPLVLLAAAMFQFVVVFLVGERGKGGEK</sequence>
<feature type="transmembrane region" description="Helical" evidence="2">
    <location>
        <begin position="290"/>
        <end position="308"/>
    </location>
</feature>
<evidence type="ECO:0000313" key="4">
    <source>
        <dbReference type="Proteomes" id="UP000730618"/>
    </source>
</evidence>
<name>A0ABM8VAJ6_9BACL</name>
<feature type="transmembrane region" description="Helical" evidence="2">
    <location>
        <begin position="148"/>
        <end position="170"/>
    </location>
</feature>
<comment type="caution">
    <text evidence="3">The sequence shown here is derived from an EMBL/GenBank/DDBJ whole genome shotgun (WGS) entry which is preliminary data.</text>
</comment>
<keyword evidence="2" id="KW-1133">Transmembrane helix</keyword>
<comment type="subcellular location">
    <subcellularLocation>
        <location evidence="1">Cell membrane</location>
        <topology evidence="1">Multi-pass membrane protein</topology>
    </subcellularLocation>
</comment>
<dbReference type="InterPro" id="IPR011701">
    <property type="entry name" value="MFS"/>
</dbReference>
<feature type="transmembrane region" description="Helical" evidence="2">
    <location>
        <begin position="113"/>
        <end position="136"/>
    </location>
</feature>
<feature type="transmembrane region" description="Helical" evidence="2">
    <location>
        <begin position="383"/>
        <end position="403"/>
    </location>
</feature>
<gene>
    <name evidence="3" type="ORF">PAECIP111802_00314</name>
</gene>
<feature type="transmembrane region" description="Helical" evidence="2">
    <location>
        <begin position="176"/>
        <end position="198"/>
    </location>
</feature>
<evidence type="ECO:0000256" key="2">
    <source>
        <dbReference type="SAM" id="Phobius"/>
    </source>
</evidence>
<feature type="transmembrane region" description="Helical" evidence="2">
    <location>
        <begin position="86"/>
        <end position="107"/>
    </location>
</feature>
<proteinExistence type="predicted"/>
<feature type="transmembrane region" description="Helical" evidence="2">
    <location>
        <begin position="54"/>
        <end position="79"/>
    </location>
</feature>
<feature type="transmembrane region" description="Helical" evidence="2">
    <location>
        <begin position="26"/>
        <end position="48"/>
    </location>
</feature>
<organism evidence="3 4">
    <name type="scientific">Paenibacillus allorhizosphaerae</name>
    <dbReference type="NCBI Taxonomy" id="2849866"/>
    <lineage>
        <taxon>Bacteria</taxon>
        <taxon>Bacillati</taxon>
        <taxon>Bacillota</taxon>
        <taxon>Bacilli</taxon>
        <taxon>Bacillales</taxon>
        <taxon>Paenibacillaceae</taxon>
        <taxon>Paenibacillus</taxon>
    </lineage>
</organism>
<evidence type="ECO:0008006" key="5">
    <source>
        <dbReference type="Google" id="ProtNLM"/>
    </source>
</evidence>
<evidence type="ECO:0000256" key="1">
    <source>
        <dbReference type="ARBA" id="ARBA00004651"/>
    </source>
</evidence>
<evidence type="ECO:0000313" key="3">
    <source>
        <dbReference type="EMBL" id="CAG7616672.1"/>
    </source>
</evidence>